<dbReference type="SUPFAM" id="SSF50199">
    <property type="entry name" value="Staphylococcal nuclease"/>
    <property type="match status" value="1"/>
</dbReference>
<dbReference type="InterPro" id="IPR035437">
    <property type="entry name" value="SNase_OB-fold_sf"/>
</dbReference>
<evidence type="ECO:0000313" key="3">
    <source>
        <dbReference type="EMBL" id="KJK45177.1"/>
    </source>
</evidence>
<organism evidence="3 4">
    <name type="scientific">Lentzea aerocolonigenes</name>
    <name type="common">Lechevalieria aerocolonigenes</name>
    <name type="synonym">Saccharothrix aerocolonigenes</name>
    <dbReference type="NCBI Taxonomy" id="68170"/>
    <lineage>
        <taxon>Bacteria</taxon>
        <taxon>Bacillati</taxon>
        <taxon>Actinomycetota</taxon>
        <taxon>Actinomycetes</taxon>
        <taxon>Pseudonocardiales</taxon>
        <taxon>Pseudonocardiaceae</taxon>
        <taxon>Lentzea</taxon>
    </lineage>
</organism>
<dbReference type="PROSITE" id="PS51173">
    <property type="entry name" value="CBM2"/>
    <property type="match status" value="1"/>
</dbReference>
<dbReference type="AlphaFoldDB" id="A0A0F0GT30"/>
<protein>
    <recommendedName>
        <fullName evidence="2">CBM2 domain-containing protein</fullName>
    </recommendedName>
</protein>
<dbReference type="Gene3D" id="2.60.40.290">
    <property type="match status" value="1"/>
</dbReference>
<feature type="domain" description="CBM2" evidence="2">
    <location>
        <begin position="167"/>
        <end position="277"/>
    </location>
</feature>
<reference evidence="3 4" key="1">
    <citation type="submission" date="2015-02" db="EMBL/GenBank/DDBJ databases">
        <authorList>
            <person name="Ju K.-S."/>
            <person name="Doroghazi J.R."/>
            <person name="Metcalf W."/>
        </authorList>
    </citation>
    <scope>NUCLEOTIDE SEQUENCE [LARGE SCALE GENOMIC DNA]</scope>
    <source>
        <strain evidence="3 4">NRRL B-16140</strain>
    </source>
</reference>
<comment type="caution">
    <text evidence="3">The sequence shown here is derived from an EMBL/GenBank/DDBJ whole genome shotgun (WGS) entry which is preliminary data.</text>
</comment>
<dbReference type="InterPro" id="IPR008965">
    <property type="entry name" value="CBM2/CBM3_carb-bd_dom_sf"/>
</dbReference>
<sequence>MPSRQPTLITEARQNVPRFVREVVDGRTVELDDGQRVRISLLAEPAVCWAAAAIAFATKTLLVRPVRVTTVEPGEVNLELEDGTDYALLAVREGVLRAQGAAGAIAEAEQRAAHENRGLWGLPCNGMDAAPTTAAVPSTSTPPKRVQPQPATTTPPPPPPVVTTPPPPPPAPPCKVSYWIEGQWPGGFKGGVTIKNTGRAAINGWTLGWSFGDGQTVQQMWNASSSQRGAAVSATGAFYVATIAPGGEVSLGFLGSMRDRNTAPRSFTLNGTACATS</sequence>
<proteinExistence type="predicted"/>
<feature type="region of interest" description="Disordered" evidence="1">
    <location>
        <begin position="130"/>
        <end position="170"/>
    </location>
</feature>
<dbReference type="Proteomes" id="UP000033393">
    <property type="component" value="Unassembled WGS sequence"/>
</dbReference>
<dbReference type="InterPro" id="IPR012291">
    <property type="entry name" value="CBM2_carb-bd_dom_sf"/>
</dbReference>
<evidence type="ECO:0000313" key="4">
    <source>
        <dbReference type="Proteomes" id="UP000033393"/>
    </source>
</evidence>
<dbReference type="Pfam" id="PF00553">
    <property type="entry name" value="CBM_2"/>
    <property type="match status" value="1"/>
</dbReference>
<accession>A0A0F0GT30</accession>
<feature type="compositionally biased region" description="Low complexity" evidence="1">
    <location>
        <begin position="130"/>
        <end position="152"/>
    </location>
</feature>
<dbReference type="InterPro" id="IPR001919">
    <property type="entry name" value="CBD2"/>
</dbReference>
<dbReference type="Gene3D" id="2.40.50.90">
    <property type="match status" value="1"/>
</dbReference>
<dbReference type="GO" id="GO:0005975">
    <property type="term" value="P:carbohydrate metabolic process"/>
    <property type="evidence" value="ECO:0007669"/>
    <property type="project" value="InterPro"/>
</dbReference>
<dbReference type="GO" id="GO:0030247">
    <property type="term" value="F:polysaccharide binding"/>
    <property type="evidence" value="ECO:0007669"/>
    <property type="project" value="UniProtKB-UniRule"/>
</dbReference>
<gene>
    <name evidence="3" type="ORF">UK23_27000</name>
</gene>
<keyword evidence="4" id="KW-1185">Reference proteome</keyword>
<feature type="compositionally biased region" description="Pro residues" evidence="1">
    <location>
        <begin position="153"/>
        <end position="170"/>
    </location>
</feature>
<dbReference type="GO" id="GO:0004553">
    <property type="term" value="F:hydrolase activity, hydrolyzing O-glycosyl compounds"/>
    <property type="evidence" value="ECO:0007669"/>
    <property type="project" value="InterPro"/>
</dbReference>
<dbReference type="SMART" id="SM00637">
    <property type="entry name" value="CBD_II"/>
    <property type="match status" value="1"/>
</dbReference>
<dbReference type="RefSeq" id="WP_045314455.1">
    <property type="nucleotide sequence ID" value="NZ_JYJG01000222.1"/>
</dbReference>
<dbReference type="EMBL" id="JYJG01000222">
    <property type="protein sequence ID" value="KJK45177.1"/>
    <property type="molecule type" value="Genomic_DNA"/>
</dbReference>
<dbReference type="SUPFAM" id="SSF49384">
    <property type="entry name" value="Carbohydrate-binding domain"/>
    <property type="match status" value="1"/>
</dbReference>
<name>A0A0F0GT30_LENAE</name>
<dbReference type="PATRIC" id="fig|68170.10.peg.6964"/>
<evidence type="ECO:0000259" key="2">
    <source>
        <dbReference type="PROSITE" id="PS51173"/>
    </source>
</evidence>
<evidence type="ECO:0000256" key="1">
    <source>
        <dbReference type="SAM" id="MobiDB-lite"/>
    </source>
</evidence>